<gene>
    <name evidence="1" type="ORF">Amon02_000961400</name>
</gene>
<dbReference type="EMBL" id="BSXS01009113">
    <property type="protein sequence ID" value="GME94642.1"/>
    <property type="molecule type" value="Genomic_DNA"/>
</dbReference>
<dbReference type="Proteomes" id="UP001165064">
    <property type="component" value="Unassembled WGS sequence"/>
</dbReference>
<protein>
    <submittedName>
        <fullName evidence="1">Unnamed protein product</fullName>
    </submittedName>
</protein>
<reference evidence="1" key="1">
    <citation type="submission" date="2023-04" db="EMBL/GenBank/DDBJ databases">
        <title>Ambrosiozyma monospora NBRC 10751.</title>
        <authorList>
            <person name="Ichikawa N."/>
            <person name="Sato H."/>
            <person name="Tonouchi N."/>
        </authorList>
    </citation>
    <scope>NUCLEOTIDE SEQUENCE</scope>
    <source>
        <strain evidence="1">NBRC 10751</strain>
    </source>
</reference>
<keyword evidence="2" id="KW-1185">Reference proteome</keyword>
<name>A0ACB5TT34_AMBMO</name>
<evidence type="ECO:0000313" key="1">
    <source>
        <dbReference type="EMBL" id="GME94642.1"/>
    </source>
</evidence>
<proteinExistence type="predicted"/>
<organism evidence="1 2">
    <name type="scientific">Ambrosiozyma monospora</name>
    <name type="common">Yeast</name>
    <name type="synonym">Endomycopsis monosporus</name>
    <dbReference type="NCBI Taxonomy" id="43982"/>
    <lineage>
        <taxon>Eukaryota</taxon>
        <taxon>Fungi</taxon>
        <taxon>Dikarya</taxon>
        <taxon>Ascomycota</taxon>
        <taxon>Saccharomycotina</taxon>
        <taxon>Pichiomycetes</taxon>
        <taxon>Pichiales</taxon>
        <taxon>Pichiaceae</taxon>
        <taxon>Ambrosiozyma</taxon>
    </lineage>
</organism>
<sequence length="210" mass="22860">MSGNDGLQSSPNGRKRGISDLLSPVVSTPTRSVSMRHTNTTDNESNSTFNSYAGTPSTSAAVTPGAGTIDFNNASSINTTNSINTLNNDNNSNDCGVGTSSTDFANKFRRLRACARCHRLKMRCVFEDPKFESCTRCFKAGISCSMTEDPTINTAKTRPRKKTKLKGVGPLVSLQTSINEATKMFNKLQKQVSETKKMNENEDNNEVLTK</sequence>
<feature type="non-terminal residue" evidence="1">
    <location>
        <position position="210"/>
    </location>
</feature>
<evidence type="ECO:0000313" key="2">
    <source>
        <dbReference type="Proteomes" id="UP001165064"/>
    </source>
</evidence>
<comment type="caution">
    <text evidence="1">The sequence shown here is derived from an EMBL/GenBank/DDBJ whole genome shotgun (WGS) entry which is preliminary data.</text>
</comment>
<accession>A0ACB5TT34</accession>